<keyword evidence="3" id="KW-1185">Reference proteome</keyword>
<dbReference type="AlphaFoldDB" id="A0A6I8LK93"/>
<name>A0A6I8LK93_9PSEU</name>
<evidence type="ECO:0000313" key="2">
    <source>
        <dbReference type="EMBL" id="VVJ17383.1"/>
    </source>
</evidence>
<feature type="region of interest" description="Disordered" evidence="1">
    <location>
        <begin position="1"/>
        <end position="37"/>
    </location>
</feature>
<sequence length="64" mass="7221">MPGRRRHPAVPRCRGHGDRHRGRGRHATRRSPAVRKLVRRSVDTPARPAVSVCRRRAGGLNRSP</sequence>
<proteinExistence type="predicted"/>
<dbReference type="Proteomes" id="UP000399805">
    <property type="component" value="Unassembled WGS sequence"/>
</dbReference>
<reference evidence="2 3" key="1">
    <citation type="submission" date="2019-09" db="EMBL/GenBank/DDBJ databases">
        <authorList>
            <person name="Leyn A S."/>
        </authorList>
    </citation>
    <scope>NUCLEOTIDE SEQUENCE [LARGE SCALE GENOMIC DNA]</scope>
    <source>
        <strain evidence="2">AA231_1</strain>
    </source>
</reference>
<evidence type="ECO:0000313" key="3">
    <source>
        <dbReference type="Proteomes" id="UP000399805"/>
    </source>
</evidence>
<gene>
    <name evidence="2" type="ORF">AA23TX_02404</name>
</gene>
<evidence type="ECO:0000256" key="1">
    <source>
        <dbReference type="SAM" id="MobiDB-lite"/>
    </source>
</evidence>
<organism evidence="2 3">
    <name type="scientific">Amycolatopsis camponoti</name>
    <dbReference type="NCBI Taxonomy" id="2606593"/>
    <lineage>
        <taxon>Bacteria</taxon>
        <taxon>Bacillati</taxon>
        <taxon>Actinomycetota</taxon>
        <taxon>Actinomycetes</taxon>
        <taxon>Pseudonocardiales</taxon>
        <taxon>Pseudonocardiaceae</taxon>
        <taxon>Amycolatopsis</taxon>
    </lineage>
</organism>
<protein>
    <submittedName>
        <fullName evidence="2">Uncharacterized protein</fullName>
    </submittedName>
</protein>
<accession>A0A6I8LK93</accession>
<dbReference type="EMBL" id="CABVGP010000001">
    <property type="protein sequence ID" value="VVJ17383.1"/>
    <property type="molecule type" value="Genomic_DNA"/>
</dbReference>